<protein>
    <submittedName>
        <fullName evidence="2">Type II toxin-antitoxin system RelE/ParE family toxin</fullName>
    </submittedName>
</protein>
<dbReference type="Gene3D" id="3.30.2310.20">
    <property type="entry name" value="RelE-like"/>
    <property type="match status" value="1"/>
</dbReference>
<name>A0AA41D8H9_9BACT</name>
<dbReference type="Pfam" id="PF05016">
    <property type="entry name" value="ParE_toxin"/>
    <property type="match status" value="1"/>
</dbReference>
<accession>A0AA41D8H9</accession>
<evidence type="ECO:0000313" key="3">
    <source>
        <dbReference type="Proteomes" id="UP000698924"/>
    </source>
</evidence>
<reference evidence="2 3" key="1">
    <citation type="journal article" date="2021" name="Sci. Rep.">
        <title>The distribution of antibiotic resistance genes in chicken gut microbiota commensals.</title>
        <authorList>
            <person name="Juricova H."/>
            <person name="Matiasovicova J."/>
            <person name="Kubasova T."/>
            <person name="Cejkova D."/>
            <person name="Rychlik I."/>
        </authorList>
    </citation>
    <scope>NUCLEOTIDE SEQUENCE [LARGE SCALE GENOMIC DNA]</scope>
    <source>
        <strain evidence="2 3">An421</strain>
    </source>
</reference>
<keyword evidence="3" id="KW-1185">Reference proteome</keyword>
<evidence type="ECO:0000313" key="2">
    <source>
        <dbReference type="EMBL" id="MBM6857778.1"/>
    </source>
</evidence>
<sequence length="102" mass="12307">MVIRWSKQAIESLRNIFRFYQPQTGADTARRIVGEIRNETRYLLIFPEMGSREIINGQPSDYRYIVKHHCKIFYLIYADHVLIAFIWDTRRNPQYLESLLNQ</sequence>
<evidence type="ECO:0000256" key="1">
    <source>
        <dbReference type="ARBA" id="ARBA00022649"/>
    </source>
</evidence>
<dbReference type="EMBL" id="JACJMO010000012">
    <property type="protein sequence ID" value="MBM6857778.1"/>
    <property type="molecule type" value="Genomic_DNA"/>
</dbReference>
<dbReference type="RefSeq" id="WP_021846960.1">
    <property type="nucleotide sequence ID" value="NZ_JAAZTS010000007.1"/>
</dbReference>
<dbReference type="AlphaFoldDB" id="A0AA41D8H9"/>
<keyword evidence="1" id="KW-1277">Toxin-antitoxin system</keyword>
<dbReference type="InterPro" id="IPR035093">
    <property type="entry name" value="RelE/ParE_toxin_dom_sf"/>
</dbReference>
<gene>
    <name evidence="2" type="ORF">H6D15_09240</name>
</gene>
<dbReference type="InterPro" id="IPR007712">
    <property type="entry name" value="RelE/ParE_toxin"/>
</dbReference>
<organism evidence="2 3">
    <name type="scientific">Caecibacteroides pullorum</name>
    <dbReference type="NCBI Taxonomy" id="2725562"/>
    <lineage>
        <taxon>Bacteria</taxon>
        <taxon>Pseudomonadati</taxon>
        <taxon>Bacteroidota</taxon>
        <taxon>Bacteroidia</taxon>
        <taxon>Bacteroidales</taxon>
        <taxon>Bacteroidaceae</taxon>
        <taxon>Caecibacteroides</taxon>
    </lineage>
</organism>
<proteinExistence type="predicted"/>
<dbReference type="Proteomes" id="UP000698924">
    <property type="component" value="Unassembled WGS sequence"/>
</dbReference>
<comment type="caution">
    <text evidence="2">The sequence shown here is derived from an EMBL/GenBank/DDBJ whole genome shotgun (WGS) entry which is preliminary data.</text>
</comment>